<dbReference type="AlphaFoldDB" id="A0A0L7KQY6"/>
<evidence type="ECO:0000313" key="3">
    <source>
        <dbReference type="Proteomes" id="UP000037510"/>
    </source>
</evidence>
<dbReference type="Gene3D" id="3.40.50.1820">
    <property type="entry name" value="alpha/beta hydrolase"/>
    <property type="match status" value="1"/>
</dbReference>
<proteinExistence type="inferred from homology"/>
<dbReference type="Proteomes" id="UP000037510">
    <property type="component" value="Unassembled WGS sequence"/>
</dbReference>
<keyword evidence="2" id="KW-0645">Protease</keyword>
<keyword evidence="2" id="KW-0121">Carboxypeptidase</keyword>
<dbReference type="InterPro" id="IPR029058">
    <property type="entry name" value="AB_hydrolase_fold"/>
</dbReference>
<keyword evidence="2" id="KW-0378">Hydrolase</keyword>
<dbReference type="EMBL" id="JTDY01006789">
    <property type="protein sequence ID" value="KOB65687.1"/>
    <property type="molecule type" value="Genomic_DNA"/>
</dbReference>
<reference evidence="2 3" key="1">
    <citation type="journal article" date="2015" name="Genome Biol. Evol.">
        <title>The genome of winter moth (Operophtera brumata) provides a genomic perspective on sexual dimorphism and phenology.</title>
        <authorList>
            <person name="Derks M.F."/>
            <person name="Smit S."/>
            <person name="Salis L."/>
            <person name="Schijlen E."/>
            <person name="Bossers A."/>
            <person name="Mateman C."/>
            <person name="Pijl A.S."/>
            <person name="de Ridder D."/>
            <person name="Groenen M.A."/>
            <person name="Visser M.E."/>
            <person name="Megens H.J."/>
        </authorList>
    </citation>
    <scope>NUCLEOTIDE SEQUENCE [LARGE SCALE GENOMIC DNA]</scope>
    <source>
        <strain evidence="2">WM2013NL</strain>
        <tissue evidence="2">Head and thorax</tissue>
    </source>
</reference>
<dbReference type="GO" id="GO:0006508">
    <property type="term" value="P:proteolysis"/>
    <property type="evidence" value="ECO:0007669"/>
    <property type="project" value="InterPro"/>
</dbReference>
<dbReference type="Pfam" id="PF00450">
    <property type="entry name" value="Peptidase_S10"/>
    <property type="match status" value="1"/>
</dbReference>
<evidence type="ECO:0000256" key="1">
    <source>
        <dbReference type="ARBA" id="ARBA00009431"/>
    </source>
</evidence>
<comment type="similarity">
    <text evidence="1">Belongs to the peptidase S10 family.</text>
</comment>
<name>A0A0L7KQY6_OPEBR</name>
<organism evidence="2 3">
    <name type="scientific">Operophtera brumata</name>
    <name type="common">Winter moth</name>
    <name type="synonym">Phalaena brumata</name>
    <dbReference type="NCBI Taxonomy" id="104452"/>
    <lineage>
        <taxon>Eukaryota</taxon>
        <taxon>Metazoa</taxon>
        <taxon>Ecdysozoa</taxon>
        <taxon>Arthropoda</taxon>
        <taxon>Hexapoda</taxon>
        <taxon>Insecta</taxon>
        <taxon>Pterygota</taxon>
        <taxon>Neoptera</taxon>
        <taxon>Endopterygota</taxon>
        <taxon>Lepidoptera</taxon>
        <taxon>Glossata</taxon>
        <taxon>Ditrysia</taxon>
        <taxon>Geometroidea</taxon>
        <taxon>Geometridae</taxon>
        <taxon>Larentiinae</taxon>
        <taxon>Operophtera</taxon>
    </lineage>
</organism>
<evidence type="ECO:0000313" key="2">
    <source>
        <dbReference type="EMBL" id="KOB65687.1"/>
    </source>
</evidence>
<dbReference type="GO" id="GO:0004185">
    <property type="term" value="F:serine-type carboxypeptidase activity"/>
    <property type="evidence" value="ECO:0007669"/>
    <property type="project" value="InterPro"/>
</dbReference>
<keyword evidence="3" id="KW-1185">Reference proteome</keyword>
<accession>A0A0L7KQY6</accession>
<comment type="caution">
    <text evidence="2">The sequence shown here is derived from an EMBL/GenBank/DDBJ whole genome shotgun (WGS) entry which is preliminary data.</text>
</comment>
<dbReference type="SUPFAM" id="SSF53474">
    <property type="entry name" value="alpha/beta-Hydrolases"/>
    <property type="match status" value="1"/>
</dbReference>
<dbReference type="InterPro" id="IPR001563">
    <property type="entry name" value="Peptidase_S10"/>
</dbReference>
<protein>
    <submittedName>
        <fullName evidence="2">Carboxypeptidase</fullName>
    </submittedName>
</protein>
<gene>
    <name evidence="2" type="ORF">OBRU01_22364</name>
</gene>
<sequence>MGNPVLNRAVISDYRSIFQQWGLIDSQGALAVKPLQDALNKAISEHDSATATDLRNQILGRLDDMTMQQQNFNILKDDLQNQLKGFLEYIARPGVRQALHTGSIKFTFSNLTVQDMLKEDFVSEVDREMDQLLEHYRILIYW</sequence>